<dbReference type="InterPro" id="IPR003656">
    <property type="entry name" value="Znf_BED"/>
</dbReference>
<comment type="caution">
    <text evidence="9">The sequence shown here is derived from an EMBL/GenBank/DDBJ whole genome shotgun (WGS) entry which is preliminary data.</text>
</comment>
<dbReference type="InterPro" id="IPR052035">
    <property type="entry name" value="ZnF_BED_domain_contain"/>
</dbReference>
<evidence type="ECO:0000256" key="5">
    <source>
        <dbReference type="ARBA" id="ARBA00023015"/>
    </source>
</evidence>
<reference evidence="9" key="1">
    <citation type="journal article" date="2023" name="Insect Mol. Biol.">
        <title>Genome sequencing provides insights into the evolution of gene families encoding plant cell wall-degrading enzymes in longhorned beetles.</title>
        <authorList>
            <person name="Shin N.R."/>
            <person name="Okamura Y."/>
            <person name="Kirsch R."/>
            <person name="Pauchet Y."/>
        </authorList>
    </citation>
    <scope>NUCLEOTIDE SEQUENCE</scope>
    <source>
        <strain evidence="9">MMC_N1</strain>
    </source>
</reference>
<evidence type="ECO:0000256" key="3">
    <source>
        <dbReference type="ARBA" id="ARBA00022771"/>
    </source>
</evidence>
<gene>
    <name evidence="9" type="ORF">NQ317_002612</name>
</gene>
<keyword evidence="2" id="KW-0479">Metal-binding</keyword>
<evidence type="ECO:0000259" key="8">
    <source>
        <dbReference type="Pfam" id="PF02892"/>
    </source>
</evidence>
<evidence type="ECO:0000313" key="10">
    <source>
        <dbReference type="Proteomes" id="UP001162164"/>
    </source>
</evidence>
<keyword evidence="7" id="KW-0539">Nucleus</keyword>
<accession>A0ABQ9JUI8</accession>
<dbReference type="Proteomes" id="UP001162164">
    <property type="component" value="Unassembled WGS sequence"/>
</dbReference>
<feature type="domain" description="BED-type" evidence="8">
    <location>
        <begin position="12"/>
        <end position="54"/>
    </location>
</feature>
<sequence length="288" mass="32801">MALRKPSIKISGVWNFFSIKSNSERIAVCNMCNTELSFKSTSFNLKKHIERKHPLVNLRLNEPQDNQTKLRKNYDTFTNEQEVAPVPSTSASSIQTSESIESNIPCLPTKSTVARSKVQSTVKTFLRRKLDTTANKKINDTLMLLFIHDYQPFTVVEDYGFKKFVGALNPSYQLPSRKTITNSILPALYDEAYNAMTRELSEVQSVTLTTDCWTSRNGENFLAVTVHFLNADFELQSRVLDCTSCNIQHTSKNLAEELRKIIQEWGIENKIIMFISDNAANIKKGCKR</sequence>
<evidence type="ECO:0000256" key="7">
    <source>
        <dbReference type="ARBA" id="ARBA00023242"/>
    </source>
</evidence>
<evidence type="ECO:0000256" key="6">
    <source>
        <dbReference type="ARBA" id="ARBA00023163"/>
    </source>
</evidence>
<dbReference type="EMBL" id="JAPWTJ010000176">
    <property type="protein sequence ID" value="KAJ8981584.1"/>
    <property type="molecule type" value="Genomic_DNA"/>
</dbReference>
<name>A0ABQ9JUI8_9CUCU</name>
<evidence type="ECO:0000256" key="4">
    <source>
        <dbReference type="ARBA" id="ARBA00022833"/>
    </source>
</evidence>
<dbReference type="SMART" id="SM00614">
    <property type="entry name" value="ZnF_BED"/>
    <property type="match status" value="1"/>
</dbReference>
<organism evidence="9 10">
    <name type="scientific">Molorchus minor</name>
    <dbReference type="NCBI Taxonomy" id="1323400"/>
    <lineage>
        <taxon>Eukaryota</taxon>
        <taxon>Metazoa</taxon>
        <taxon>Ecdysozoa</taxon>
        <taxon>Arthropoda</taxon>
        <taxon>Hexapoda</taxon>
        <taxon>Insecta</taxon>
        <taxon>Pterygota</taxon>
        <taxon>Neoptera</taxon>
        <taxon>Endopterygota</taxon>
        <taxon>Coleoptera</taxon>
        <taxon>Polyphaga</taxon>
        <taxon>Cucujiformia</taxon>
        <taxon>Chrysomeloidea</taxon>
        <taxon>Cerambycidae</taxon>
        <taxon>Lamiinae</taxon>
        <taxon>Monochamini</taxon>
        <taxon>Molorchus</taxon>
    </lineage>
</organism>
<dbReference type="SUPFAM" id="SSF53098">
    <property type="entry name" value="Ribonuclease H-like"/>
    <property type="match status" value="1"/>
</dbReference>
<proteinExistence type="predicted"/>
<dbReference type="Pfam" id="PF02892">
    <property type="entry name" value="zf-BED"/>
    <property type="match status" value="1"/>
</dbReference>
<evidence type="ECO:0000256" key="1">
    <source>
        <dbReference type="ARBA" id="ARBA00004123"/>
    </source>
</evidence>
<dbReference type="PANTHER" id="PTHR46481">
    <property type="entry name" value="ZINC FINGER BED DOMAIN-CONTAINING PROTEIN 4"/>
    <property type="match status" value="1"/>
</dbReference>
<keyword evidence="4" id="KW-0862">Zinc</keyword>
<dbReference type="InterPro" id="IPR012337">
    <property type="entry name" value="RNaseH-like_sf"/>
</dbReference>
<keyword evidence="6" id="KW-0804">Transcription</keyword>
<dbReference type="SUPFAM" id="SSF140996">
    <property type="entry name" value="Hermes dimerisation domain"/>
    <property type="match status" value="1"/>
</dbReference>
<keyword evidence="3" id="KW-0863">Zinc-finger</keyword>
<evidence type="ECO:0000256" key="2">
    <source>
        <dbReference type="ARBA" id="ARBA00022723"/>
    </source>
</evidence>
<protein>
    <recommendedName>
        <fullName evidence="8">BED-type domain-containing protein</fullName>
    </recommendedName>
</protein>
<dbReference type="SUPFAM" id="SSF57667">
    <property type="entry name" value="beta-beta-alpha zinc fingers"/>
    <property type="match status" value="1"/>
</dbReference>
<dbReference type="PANTHER" id="PTHR46481:SF10">
    <property type="entry name" value="ZINC FINGER BED DOMAIN-CONTAINING PROTEIN 39"/>
    <property type="match status" value="1"/>
</dbReference>
<keyword evidence="10" id="KW-1185">Reference proteome</keyword>
<keyword evidence="5" id="KW-0805">Transcription regulation</keyword>
<evidence type="ECO:0000313" key="9">
    <source>
        <dbReference type="EMBL" id="KAJ8981584.1"/>
    </source>
</evidence>
<comment type="subcellular location">
    <subcellularLocation>
        <location evidence="1">Nucleus</location>
    </subcellularLocation>
</comment>
<dbReference type="InterPro" id="IPR036236">
    <property type="entry name" value="Znf_C2H2_sf"/>
</dbReference>